<dbReference type="Proteomes" id="UP001333818">
    <property type="component" value="Unassembled WGS sequence"/>
</dbReference>
<comment type="caution">
    <text evidence="1">The sequence shown here is derived from an EMBL/GenBank/DDBJ whole genome shotgun (WGS) entry which is preliminary data.</text>
</comment>
<name>A0AAW9PVZ0_9CYAN</name>
<organism evidence="1 2">
    <name type="scientific">Tumidithrix elongata BACA0141</name>
    <dbReference type="NCBI Taxonomy" id="2716417"/>
    <lineage>
        <taxon>Bacteria</taxon>
        <taxon>Bacillati</taxon>
        <taxon>Cyanobacteriota</taxon>
        <taxon>Cyanophyceae</taxon>
        <taxon>Pseudanabaenales</taxon>
        <taxon>Pseudanabaenaceae</taxon>
        <taxon>Tumidithrix</taxon>
        <taxon>Tumidithrix elongata</taxon>
    </lineage>
</organism>
<proteinExistence type="predicted"/>
<dbReference type="EMBL" id="JAZBJZ010000084">
    <property type="protein sequence ID" value="MEE3718602.1"/>
    <property type="molecule type" value="Genomic_DNA"/>
</dbReference>
<gene>
    <name evidence="1" type="ORF">V2H45_17820</name>
</gene>
<sequence length="66" mass="7216">MTTLPVLEQAKVTLFAYHLFQSTGQEAISSNSLWQQIVNLAKSLNIPSLVALPDLLIKPSPTPFPP</sequence>
<protein>
    <submittedName>
        <fullName evidence="1">Uncharacterized protein</fullName>
    </submittedName>
</protein>
<keyword evidence="2" id="KW-1185">Reference proteome</keyword>
<reference evidence="1" key="1">
    <citation type="submission" date="2024-01" db="EMBL/GenBank/DDBJ databases">
        <title>Bank of Algae and Cyanobacteria of the Azores (BACA) strain genomes.</title>
        <authorList>
            <person name="Luz R."/>
            <person name="Cordeiro R."/>
            <person name="Fonseca A."/>
            <person name="Goncalves V."/>
        </authorList>
    </citation>
    <scope>NUCLEOTIDE SEQUENCE</scope>
    <source>
        <strain evidence="1">BACA0141</strain>
    </source>
</reference>
<dbReference type="RefSeq" id="WP_330485036.1">
    <property type="nucleotide sequence ID" value="NZ_JAZBJZ010000084.1"/>
</dbReference>
<accession>A0AAW9PVZ0</accession>
<evidence type="ECO:0000313" key="2">
    <source>
        <dbReference type="Proteomes" id="UP001333818"/>
    </source>
</evidence>
<dbReference type="AlphaFoldDB" id="A0AAW9PVZ0"/>
<evidence type="ECO:0000313" key="1">
    <source>
        <dbReference type="EMBL" id="MEE3718602.1"/>
    </source>
</evidence>